<dbReference type="GO" id="GO:1990238">
    <property type="term" value="F:double-stranded DNA endonuclease activity"/>
    <property type="evidence" value="ECO:0007669"/>
    <property type="project" value="TreeGrafter"/>
</dbReference>
<dbReference type="EMBL" id="LAOJ01000001">
    <property type="protein sequence ID" value="KJV92651.1"/>
    <property type="molecule type" value="Genomic_DNA"/>
</dbReference>
<accession>A0A0F3QKI2</accession>
<name>A0A0F3QKI2_RICBE</name>
<protein>
    <submittedName>
        <fullName evidence="2">RPE1 domain protein</fullName>
    </submittedName>
</protein>
<dbReference type="PANTHER" id="PTHR34611:SF2">
    <property type="entry name" value="INACTIVE RECOMBINATION-PROMOTING NUCLEASE-LIKE PROTEIN RPNE-RELATED"/>
    <property type="match status" value="1"/>
</dbReference>
<evidence type="ECO:0000313" key="3">
    <source>
        <dbReference type="Proteomes" id="UP000033689"/>
    </source>
</evidence>
<dbReference type="InterPro" id="IPR051699">
    <property type="entry name" value="Rpn/YhgA-like_nuclease"/>
</dbReference>
<dbReference type="InterPro" id="IPR006842">
    <property type="entry name" value="Transposase_31"/>
</dbReference>
<dbReference type="PATRIC" id="fig|1359194.3.peg.1310"/>
<dbReference type="PANTHER" id="PTHR34611">
    <property type="match status" value="1"/>
</dbReference>
<gene>
    <name evidence="2" type="ORF">RBEMOGI_1286</name>
</gene>
<feature type="domain" description="Transposase (putative) YhgA-like" evidence="1">
    <location>
        <begin position="55"/>
        <end position="126"/>
    </location>
</feature>
<dbReference type="AlphaFoldDB" id="A0A0F3QKI2"/>
<comment type="caution">
    <text evidence="2">The sequence shown here is derived from an EMBL/GenBank/DDBJ whole genome shotgun (WGS) entry which is preliminary data.</text>
</comment>
<sequence length="146" mass="16676">MSDKTNLSHNVVNKEEFAGDPKPHLAAYTLVREDKGLGSTPKLPLETSYVKGLLKHDKFFQKALSNPIVAREFFEEYLPTEIKALFSPTTLTLENDSFIDPNLKESITDVLYSARINNRDCYIYIFCANIKVARTLTWHFVCLNIC</sequence>
<dbReference type="Proteomes" id="UP000033689">
    <property type="component" value="Unassembled WGS sequence"/>
</dbReference>
<evidence type="ECO:0000313" key="2">
    <source>
        <dbReference type="EMBL" id="KJV92651.1"/>
    </source>
</evidence>
<evidence type="ECO:0000259" key="1">
    <source>
        <dbReference type="Pfam" id="PF04754"/>
    </source>
</evidence>
<organism evidence="2 3">
    <name type="scientific">Rickettsia bellii str. RML Mogi</name>
    <dbReference type="NCBI Taxonomy" id="1359194"/>
    <lineage>
        <taxon>Bacteria</taxon>
        <taxon>Pseudomonadati</taxon>
        <taxon>Pseudomonadota</taxon>
        <taxon>Alphaproteobacteria</taxon>
        <taxon>Rickettsiales</taxon>
        <taxon>Rickettsiaceae</taxon>
        <taxon>Rickettsieae</taxon>
        <taxon>Rickettsia</taxon>
        <taxon>belli group</taxon>
    </lineage>
</organism>
<dbReference type="NCBIfam" id="TIGR01045">
    <property type="entry name" value="RPE1"/>
    <property type="match status" value="1"/>
</dbReference>
<dbReference type="InterPro" id="IPR005728">
    <property type="entry name" value="RPE1"/>
</dbReference>
<dbReference type="GO" id="GO:0006310">
    <property type="term" value="P:DNA recombination"/>
    <property type="evidence" value="ECO:0007669"/>
    <property type="project" value="TreeGrafter"/>
</dbReference>
<proteinExistence type="predicted"/>
<dbReference type="Pfam" id="PF04754">
    <property type="entry name" value="Transposase_31"/>
    <property type="match status" value="1"/>
</dbReference>
<reference evidence="2 3" key="1">
    <citation type="submission" date="2015-02" db="EMBL/GenBank/DDBJ databases">
        <title>Genome Sequencing of Rickettsiales.</title>
        <authorList>
            <person name="Daugherty S.C."/>
            <person name="Su Q."/>
            <person name="Abolude K."/>
            <person name="Beier-Sexton M."/>
            <person name="Carlyon J.A."/>
            <person name="Carter R."/>
            <person name="Day N.P."/>
            <person name="Dumler S.J."/>
            <person name="Dyachenko V."/>
            <person name="Godinez A."/>
            <person name="Kurtti T.J."/>
            <person name="Lichay M."/>
            <person name="Mullins K.E."/>
            <person name="Ott S."/>
            <person name="Pappas-Brown V."/>
            <person name="Paris D.H."/>
            <person name="Patel P."/>
            <person name="Richards A.L."/>
            <person name="Sadzewicz L."/>
            <person name="Sears K."/>
            <person name="Seidman D."/>
            <person name="Sengamalay N."/>
            <person name="Stenos J."/>
            <person name="Tallon L.J."/>
            <person name="Vincent G."/>
            <person name="Fraser C.M."/>
            <person name="Munderloh U."/>
            <person name="Dunning-Hotopp J.C."/>
        </authorList>
    </citation>
    <scope>NUCLEOTIDE SEQUENCE [LARGE SCALE GENOMIC DNA]</scope>
    <source>
        <strain evidence="2 3">RML Mogi</strain>
    </source>
</reference>